<evidence type="ECO:0000259" key="7">
    <source>
        <dbReference type="PROSITE" id="PS51085"/>
    </source>
</evidence>
<dbReference type="Proteomes" id="UP001557485">
    <property type="component" value="Unassembled WGS sequence"/>
</dbReference>
<dbReference type="PRINTS" id="PR00355">
    <property type="entry name" value="ADRENODOXIN"/>
</dbReference>
<accession>A0ABV3U7A7</accession>
<keyword evidence="9" id="KW-1185">Reference proteome</keyword>
<dbReference type="PROSITE" id="PS00814">
    <property type="entry name" value="ADX"/>
    <property type="match status" value="1"/>
</dbReference>
<reference evidence="8 9" key="1">
    <citation type="journal article" date="2011" name="Int. J. Syst. Evol. Microbiol.">
        <title>Zhongshania antarctica gen. nov., sp. nov. and Zhongshania guokunii sp. nov., gammaproteobacteria respectively isolated from coastal attached (fast) ice and surface seawater of the Antarctic.</title>
        <authorList>
            <person name="Li H.J."/>
            <person name="Zhang X.Y."/>
            <person name="Chen C.X."/>
            <person name="Zhang Y.J."/>
            <person name="Gao Z.M."/>
            <person name="Yu Y."/>
            <person name="Chen X.L."/>
            <person name="Chen B."/>
            <person name="Zhang Y.Z."/>
        </authorList>
    </citation>
    <scope>NUCLEOTIDE SEQUENCE [LARGE SCALE GENOMIC DNA]</scope>
    <source>
        <strain evidence="8 9">ZS6-22T</strain>
    </source>
</reference>
<feature type="domain" description="2Fe-2S ferredoxin-type" evidence="7">
    <location>
        <begin position="2"/>
        <end position="105"/>
    </location>
</feature>
<dbReference type="Pfam" id="PF00111">
    <property type="entry name" value="Fer2"/>
    <property type="match status" value="1"/>
</dbReference>
<sequence length="106" mass="11423">MPLIKFITVNGETREVNAESGSNLMQVALDNGIDEILGECGGSCSCATCHCYIGDDWLSKTGKPDDIEQEMLECALEPAVNSRLSCQVNISDELDGMVVHLPAAQY</sequence>
<evidence type="ECO:0000256" key="4">
    <source>
        <dbReference type="ARBA" id="ARBA00023004"/>
    </source>
</evidence>
<comment type="cofactor">
    <cofactor evidence="6">
        <name>[2Fe-2S] cluster</name>
        <dbReference type="ChEBI" id="CHEBI:190135"/>
    </cofactor>
</comment>
<keyword evidence="4" id="KW-0408">Iron</keyword>
<keyword evidence="2" id="KW-0001">2Fe-2S</keyword>
<dbReference type="PROSITE" id="PS51085">
    <property type="entry name" value="2FE2S_FER_2"/>
    <property type="match status" value="1"/>
</dbReference>
<evidence type="ECO:0000256" key="2">
    <source>
        <dbReference type="ARBA" id="ARBA00022714"/>
    </source>
</evidence>
<dbReference type="CDD" id="cd00207">
    <property type="entry name" value="fer2"/>
    <property type="match status" value="1"/>
</dbReference>
<proteinExistence type="inferred from homology"/>
<comment type="caution">
    <text evidence="8">The sequence shown here is derived from an EMBL/GenBank/DDBJ whole genome shotgun (WGS) entry which is preliminary data.</text>
</comment>
<dbReference type="InterPro" id="IPR018298">
    <property type="entry name" value="Adrenodoxin_Fe-S_BS"/>
</dbReference>
<organism evidence="8 9">
    <name type="scientific">Zhongshania guokunii</name>
    <dbReference type="NCBI Taxonomy" id="641783"/>
    <lineage>
        <taxon>Bacteria</taxon>
        <taxon>Pseudomonadati</taxon>
        <taxon>Pseudomonadota</taxon>
        <taxon>Gammaproteobacteria</taxon>
        <taxon>Cellvibrionales</taxon>
        <taxon>Spongiibacteraceae</taxon>
        <taxon>Zhongshania</taxon>
    </lineage>
</organism>
<gene>
    <name evidence="8" type="ORF">AB4876_12700</name>
</gene>
<evidence type="ECO:0000313" key="8">
    <source>
        <dbReference type="EMBL" id="MEX1669771.1"/>
    </source>
</evidence>
<dbReference type="Gene3D" id="3.10.20.30">
    <property type="match status" value="1"/>
</dbReference>
<evidence type="ECO:0000256" key="6">
    <source>
        <dbReference type="ARBA" id="ARBA00034078"/>
    </source>
</evidence>
<dbReference type="InterPro" id="IPR036010">
    <property type="entry name" value="2Fe-2S_ferredoxin-like_sf"/>
</dbReference>
<protein>
    <submittedName>
        <fullName evidence="8">2Fe-2S iron-sulfur cluster-binding protein</fullName>
    </submittedName>
</protein>
<dbReference type="RefSeq" id="WP_368382075.1">
    <property type="nucleotide sequence ID" value="NZ_JBFRYA010000010.1"/>
</dbReference>
<keyword evidence="5" id="KW-0411">Iron-sulfur</keyword>
<keyword evidence="3" id="KW-0479">Metal-binding</keyword>
<evidence type="ECO:0000256" key="1">
    <source>
        <dbReference type="ARBA" id="ARBA00010914"/>
    </source>
</evidence>
<name>A0ABV3U7A7_9GAMM</name>
<dbReference type="SUPFAM" id="SSF54292">
    <property type="entry name" value="2Fe-2S ferredoxin-like"/>
    <property type="match status" value="1"/>
</dbReference>
<dbReference type="InterPro" id="IPR001041">
    <property type="entry name" value="2Fe-2S_ferredoxin-type"/>
</dbReference>
<dbReference type="InterPro" id="IPR012675">
    <property type="entry name" value="Beta-grasp_dom_sf"/>
</dbReference>
<evidence type="ECO:0000256" key="5">
    <source>
        <dbReference type="ARBA" id="ARBA00023014"/>
    </source>
</evidence>
<comment type="similarity">
    <text evidence="1">Belongs to the adrenodoxin/putidaredoxin family.</text>
</comment>
<evidence type="ECO:0000313" key="9">
    <source>
        <dbReference type="Proteomes" id="UP001557485"/>
    </source>
</evidence>
<evidence type="ECO:0000256" key="3">
    <source>
        <dbReference type="ARBA" id="ARBA00022723"/>
    </source>
</evidence>
<dbReference type="InterPro" id="IPR001055">
    <property type="entry name" value="Adrenodoxin-like"/>
</dbReference>
<dbReference type="PANTHER" id="PTHR23426">
    <property type="entry name" value="FERREDOXIN/ADRENODOXIN"/>
    <property type="match status" value="1"/>
</dbReference>
<dbReference type="PANTHER" id="PTHR23426:SF65">
    <property type="entry name" value="FERREDOXIN-2, MITOCHONDRIAL"/>
    <property type="match status" value="1"/>
</dbReference>
<dbReference type="EMBL" id="JBFRYA010000010">
    <property type="protein sequence ID" value="MEX1669771.1"/>
    <property type="molecule type" value="Genomic_DNA"/>
</dbReference>